<dbReference type="STRING" id="1121421.SAMN02745123_02143"/>
<evidence type="ECO:0000256" key="4">
    <source>
        <dbReference type="ARBA" id="ARBA00022989"/>
    </source>
</evidence>
<keyword evidence="4 6" id="KW-1133">Transmembrane helix</keyword>
<feature type="transmembrane region" description="Helical" evidence="6">
    <location>
        <begin position="108"/>
        <end position="129"/>
    </location>
</feature>
<protein>
    <submittedName>
        <fullName evidence="7">ATP synthase I chain</fullName>
    </submittedName>
</protein>
<proteinExistence type="predicted"/>
<evidence type="ECO:0000313" key="7">
    <source>
        <dbReference type="EMBL" id="SHK51346.1"/>
    </source>
</evidence>
<feature type="transmembrane region" description="Helical" evidence="6">
    <location>
        <begin position="84"/>
        <end position="102"/>
    </location>
</feature>
<accession>A0A1M6T386</accession>
<evidence type="ECO:0000256" key="6">
    <source>
        <dbReference type="SAM" id="Phobius"/>
    </source>
</evidence>
<evidence type="ECO:0000256" key="5">
    <source>
        <dbReference type="ARBA" id="ARBA00023136"/>
    </source>
</evidence>
<evidence type="ECO:0000256" key="1">
    <source>
        <dbReference type="ARBA" id="ARBA00004651"/>
    </source>
</evidence>
<comment type="subcellular location">
    <subcellularLocation>
        <location evidence="1">Cell membrane</location>
        <topology evidence="1">Multi-pass membrane protein</topology>
    </subcellularLocation>
</comment>
<dbReference type="AlphaFoldDB" id="A0A1M6T386"/>
<gene>
    <name evidence="7" type="ORF">SAMN02745123_02143</name>
</gene>
<organism evidence="7 8">
    <name type="scientific">Desulforamulus aeronauticus DSM 10349</name>
    <dbReference type="NCBI Taxonomy" id="1121421"/>
    <lineage>
        <taxon>Bacteria</taxon>
        <taxon>Bacillati</taxon>
        <taxon>Bacillota</taxon>
        <taxon>Clostridia</taxon>
        <taxon>Eubacteriales</taxon>
        <taxon>Peptococcaceae</taxon>
        <taxon>Desulforamulus</taxon>
    </lineage>
</organism>
<sequence length="155" mass="16897">MLGQGAEIIPSLEIQLKRTVKSTAIIVAFMALALVFDFQNSVYKGLFIGSLVSLQNAILLSKRIKRASAIKDVGKAIAHMRRGLFIRLIIIMATLWLSIRIPTVNVNAAAVGLFVAPVLSVADFIITLIKESTLKQNALNNNKVKQIQREGGENA</sequence>
<dbReference type="InterPro" id="IPR005598">
    <property type="entry name" value="ATP_synth_I"/>
</dbReference>
<keyword evidence="3 6" id="KW-0812">Transmembrane</keyword>
<name>A0A1M6T386_9FIRM</name>
<feature type="transmembrane region" description="Helical" evidence="6">
    <location>
        <begin position="42"/>
        <end position="61"/>
    </location>
</feature>
<dbReference type="Pfam" id="PF03899">
    <property type="entry name" value="ATP-synt_I"/>
    <property type="match status" value="1"/>
</dbReference>
<dbReference type="EMBL" id="FRAR01000015">
    <property type="protein sequence ID" value="SHK51346.1"/>
    <property type="molecule type" value="Genomic_DNA"/>
</dbReference>
<dbReference type="RefSeq" id="WP_072914081.1">
    <property type="nucleotide sequence ID" value="NZ_FRAR01000015.1"/>
</dbReference>
<evidence type="ECO:0000256" key="3">
    <source>
        <dbReference type="ARBA" id="ARBA00022692"/>
    </source>
</evidence>
<evidence type="ECO:0000313" key="8">
    <source>
        <dbReference type="Proteomes" id="UP000183997"/>
    </source>
</evidence>
<feature type="transmembrane region" description="Helical" evidence="6">
    <location>
        <begin position="20"/>
        <end position="36"/>
    </location>
</feature>
<keyword evidence="8" id="KW-1185">Reference proteome</keyword>
<evidence type="ECO:0000256" key="2">
    <source>
        <dbReference type="ARBA" id="ARBA00022475"/>
    </source>
</evidence>
<keyword evidence="5 6" id="KW-0472">Membrane</keyword>
<dbReference type="Proteomes" id="UP000183997">
    <property type="component" value="Unassembled WGS sequence"/>
</dbReference>
<dbReference type="GO" id="GO:0005886">
    <property type="term" value="C:plasma membrane"/>
    <property type="evidence" value="ECO:0007669"/>
    <property type="project" value="UniProtKB-SubCell"/>
</dbReference>
<keyword evidence="2" id="KW-1003">Cell membrane</keyword>
<reference evidence="8" key="1">
    <citation type="submission" date="2016-11" db="EMBL/GenBank/DDBJ databases">
        <authorList>
            <person name="Varghese N."/>
            <person name="Submissions S."/>
        </authorList>
    </citation>
    <scope>NUCLEOTIDE SEQUENCE [LARGE SCALE GENOMIC DNA]</scope>
    <source>
        <strain evidence="8">DSM 10349</strain>
    </source>
</reference>
<dbReference type="OrthoDB" id="1786698at2"/>